<name>A0A6B9XRX5_PICSI</name>
<gene>
    <name evidence="1" type="primary">orf06794</name>
    <name evidence="1" type="ORF">Q903MT_gene6740</name>
</gene>
<dbReference type="EMBL" id="MK697705">
    <property type="protein sequence ID" value="QHR92692.1"/>
    <property type="molecule type" value="Genomic_DNA"/>
</dbReference>
<evidence type="ECO:0000313" key="1">
    <source>
        <dbReference type="EMBL" id="QHR92692.1"/>
    </source>
</evidence>
<geneLocation type="mitochondrion" evidence="1"/>
<proteinExistence type="predicted"/>
<dbReference type="AlphaFoldDB" id="A0A6B9XRX5"/>
<keyword evidence="1" id="KW-0496">Mitochondrion</keyword>
<protein>
    <submittedName>
        <fullName evidence="1">Uncharacterized protein</fullName>
    </submittedName>
</protein>
<accession>A0A6B9XRX5</accession>
<sequence>MLLISHVTNSTYICLPHVPKVPLSVLWQEERIPTSVLMAIIILPQYSGENLTHPVGEGLDRAVVNLLMS</sequence>
<organism evidence="1">
    <name type="scientific">Picea sitchensis</name>
    <name type="common">Sitka spruce</name>
    <name type="synonym">Pinus sitchensis</name>
    <dbReference type="NCBI Taxonomy" id="3332"/>
    <lineage>
        <taxon>Eukaryota</taxon>
        <taxon>Viridiplantae</taxon>
        <taxon>Streptophyta</taxon>
        <taxon>Embryophyta</taxon>
        <taxon>Tracheophyta</taxon>
        <taxon>Spermatophyta</taxon>
        <taxon>Pinopsida</taxon>
        <taxon>Pinidae</taxon>
        <taxon>Conifers I</taxon>
        <taxon>Pinales</taxon>
        <taxon>Pinaceae</taxon>
        <taxon>Picea</taxon>
    </lineage>
</organism>
<reference evidence="1" key="1">
    <citation type="submission" date="2019-03" db="EMBL/GenBank/DDBJ databases">
        <title>Largest Complete Mitochondrial Genome of a Gymnosperm, Sitka Spruce (Picea sitchensis), Indicates Complex Physical Structure.</title>
        <authorList>
            <person name="Jackman S.D."/>
            <person name="Coombe L."/>
            <person name="Warren R."/>
            <person name="Kirk H."/>
            <person name="Trinh E."/>
            <person name="McLeod T."/>
            <person name="Pleasance S."/>
            <person name="Pandoh P."/>
            <person name="Zhao Y."/>
            <person name="Coope R."/>
            <person name="Bousquet J."/>
            <person name="Bohlmann J.C."/>
            <person name="Jones S.J.M."/>
            <person name="Birol I."/>
        </authorList>
    </citation>
    <scope>NUCLEOTIDE SEQUENCE</scope>
    <source>
        <strain evidence="1">Q903</strain>
    </source>
</reference>